<dbReference type="Gene3D" id="3.50.50.60">
    <property type="entry name" value="FAD/NAD(P)-binding domain"/>
    <property type="match status" value="1"/>
</dbReference>
<name>A0A263D5N3_9PSEU</name>
<dbReference type="RefSeq" id="WP_094861571.1">
    <property type="nucleotide sequence ID" value="NZ_NKYE01000003.1"/>
</dbReference>
<reference evidence="1 2" key="1">
    <citation type="submission" date="2017-07" db="EMBL/GenBank/DDBJ databases">
        <title>Amycolatopsis antarcticus sp. nov., isolated from the surface of an Antarcticus brown macroalga.</title>
        <authorList>
            <person name="Wang J."/>
            <person name="Leiva S."/>
            <person name="Huang J."/>
            <person name="Huang Y."/>
        </authorList>
    </citation>
    <scope>NUCLEOTIDE SEQUENCE [LARGE SCALE GENOMIC DNA]</scope>
    <source>
        <strain evidence="1 2">AU-G6</strain>
    </source>
</reference>
<dbReference type="PANTHER" id="PTHR10668">
    <property type="entry name" value="PHYTOENE DEHYDROGENASE"/>
    <property type="match status" value="1"/>
</dbReference>
<evidence type="ECO:0000313" key="1">
    <source>
        <dbReference type="EMBL" id="OZM73814.1"/>
    </source>
</evidence>
<comment type="caution">
    <text evidence="1">The sequence shown here is derived from an EMBL/GenBank/DDBJ whole genome shotgun (WGS) entry which is preliminary data.</text>
</comment>
<dbReference type="Gene3D" id="3.40.50.720">
    <property type="entry name" value="NAD(P)-binding Rossmann-like Domain"/>
    <property type="match status" value="1"/>
</dbReference>
<organism evidence="1 2">
    <name type="scientific">Amycolatopsis antarctica</name>
    <dbReference type="NCBI Taxonomy" id="1854586"/>
    <lineage>
        <taxon>Bacteria</taxon>
        <taxon>Bacillati</taxon>
        <taxon>Actinomycetota</taxon>
        <taxon>Actinomycetes</taxon>
        <taxon>Pseudonocardiales</taxon>
        <taxon>Pseudonocardiaceae</taxon>
        <taxon>Amycolatopsis</taxon>
    </lineage>
</organism>
<accession>A0A263D5N3</accession>
<dbReference type="PANTHER" id="PTHR10668:SF105">
    <property type="entry name" value="DEHYDROGENASE-RELATED"/>
    <property type="match status" value="1"/>
</dbReference>
<evidence type="ECO:0000313" key="2">
    <source>
        <dbReference type="Proteomes" id="UP000242444"/>
    </source>
</evidence>
<dbReference type="InParanoid" id="A0A263D5N3"/>
<dbReference type="SUPFAM" id="SSF51905">
    <property type="entry name" value="FAD/NAD(P)-binding domain"/>
    <property type="match status" value="1"/>
</dbReference>
<gene>
    <name evidence="1" type="ORF">CFN78_05770</name>
</gene>
<protein>
    <submittedName>
        <fullName evidence="1">Dehydrogenase</fullName>
    </submittedName>
</protein>
<keyword evidence="2" id="KW-1185">Reference proteome</keyword>
<dbReference type="OrthoDB" id="833207at2"/>
<dbReference type="InterPro" id="IPR036188">
    <property type="entry name" value="FAD/NAD-bd_sf"/>
</dbReference>
<proteinExistence type="predicted"/>
<dbReference type="AlphaFoldDB" id="A0A263D5N3"/>
<dbReference type="Pfam" id="PF13450">
    <property type="entry name" value="NAD_binding_8"/>
    <property type="match status" value="1"/>
</dbReference>
<dbReference type="Proteomes" id="UP000242444">
    <property type="component" value="Unassembled WGS sequence"/>
</dbReference>
<sequence>MGTRAETGPDVAIVGTGPNGLAAGVIMARAGLSVRLYEAADEIGGGSRSADLFDSGVVHDICSAVHPMAAASRFFREFDLAARGVELLHPEASYAHPLDGADAGIAYRSLDRTCERLGRDGARWRRLMGPLVRRSSHLVDLLLSNQRQVPLDLLTPLLLGSRVLAHGTPLASRMFREPQAAAMFAGVAAHAVQGLPSLPGGAVGLLLGHLAHSSGWPVPRGGSGRIAEVLAEDIRAHGGTLHTGTPITDIRELGGARTVLLDVAPRGFSALAGEVLPERYRRRLDGFQYASGAAKVDFLVSEPIPWRDPEVGRAGTVHIGGTQREIWRSETAAAGGVRPDEPFVLLADPMAADPSRGLPGKRPVWAYCHVPNGDTVDPTELVRAQIERHAPGFGDTIIASRAVSTDKMEAYNPNYVGGDISAGAMSLTQAAFRPAPALDPHRTPLAGVYLCSASSVPGPGVHGMCGYYAARSALRREFGIRELPALGPRGRTADAGARGIR</sequence>
<dbReference type="EMBL" id="NKYE01000003">
    <property type="protein sequence ID" value="OZM73814.1"/>
    <property type="molecule type" value="Genomic_DNA"/>
</dbReference>